<dbReference type="Gene3D" id="3.30.420.10">
    <property type="entry name" value="Ribonuclease H-like superfamily/Ribonuclease H"/>
    <property type="match status" value="2"/>
</dbReference>
<evidence type="ECO:0000313" key="2">
    <source>
        <dbReference type="EMBL" id="GBB94641.1"/>
    </source>
</evidence>
<dbReference type="Pfam" id="PF01498">
    <property type="entry name" value="HTH_Tnp_Tc3_2"/>
    <property type="match status" value="1"/>
</dbReference>
<sequence>MKLALSHQKKSGHPSLFNSPIATVWTSRKKQSISTITIRRNLKKVRLNSCIPRRKPAITEMHHQAHLEWTLVHRNWTTRKWRRVFFSDKNQTHAKIIQDYVIPTLDEHFSRGDRIFQEDNALPHRSKVTIAACEDAKIVML</sequence>
<keyword evidence="3" id="KW-1185">Reference proteome</keyword>
<gene>
    <name evidence="2" type="ORF">RclHR1_23960002</name>
</gene>
<evidence type="ECO:0000313" key="3">
    <source>
        <dbReference type="Proteomes" id="UP000247702"/>
    </source>
</evidence>
<organism evidence="2 3">
    <name type="scientific">Rhizophagus clarus</name>
    <dbReference type="NCBI Taxonomy" id="94130"/>
    <lineage>
        <taxon>Eukaryota</taxon>
        <taxon>Fungi</taxon>
        <taxon>Fungi incertae sedis</taxon>
        <taxon>Mucoromycota</taxon>
        <taxon>Glomeromycotina</taxon>
        <taxon>Glomeromycetes</taxon>
        <taxon>Glomerales</taxon>
        <taxon>Glomeraceae</taxon>
        <taxon>Rhizophagus</taxon>
    </lineage>
</organism>
<dbReference type="InterPro" id="IPR036397">
    <property type="entry name" value="RNaseH_sf"/>
</dbReference>
<dbReference type="Proteomes" id="UP000247702">
    <property type="component" value="Unassembled WGS sequence"/>
</dbReference>
<accession>A0A2Z6RCG0</accession>
<feature type="domain" description="Transposase Tc1-like" evidence="1">
    <location>
        <begin position="21"/>
        <end position="75"/>
    </location>
</feature>
<protein>
    <recommendedName>
        <fullName evidence="1">Transposase Tc1-like domain-containing protein</fullName>
    </recommendedName>
</protein>
<dbReference type="STRING" id="94130.A0A2Z6RCG0"/>
<evidence type="ECO:0000259" key="1">
    <source>
        <dbReference type="Pfam" id="PF01498"/>
    </source>
</evidence>
<dbReference type="InterPro" id="IPR002492">
    <property type="entry name" value="Transposase_Tc1-like"/>
</dbReference>
<dbReference type="AlphaFoldDB" id="A0A2Z6RCG0"/>
<name>A0A2Z6RCG0_9GLOM</name>
<dbReference type="GO" id="GO:0006313">
    <property type="term" value="P:DNA transposition"/>
    <property type="evidence" value="ECO:0007669"/>
    <property type="project" value="InterPro"/>
</dbReference>
<reference evidence="2 3" key="1">
    <citation type="submission" date="2017-11" db="EMBL/GenBank/DDBJ databases">
        <title>The genome of Rhizophagus clarus HR1 reveals common genetic basis of auxotrophy among arbuscular mycorrhizal fungi.</title>
        <authorList>
            <person name="Kobayashi Y."/>
        </authorList>
    </citation>
    <scope>NUCLEOTIDE SEQUENCE [LARGE SCALE GENOMIC DNA]</scope>
    <source>
        <strain evidence="2 3">HR1</strain>
    </source>
</reference>
<dbReference type="GO" id="GO:0003677">
    <property type="term" value="F:DNA binding"/>
    <property type="evidence" value="ECO:0007669"/>
    <property type="project" value="InterPro"/>
</dbReference>
<dbReference type="GO" id="GO:0015074">
    <property type="term" value="P:DNA integration"/>
    <property type="evidence" value="ECO:0007669"/>
    <property type="project" value="InterPro"/>
</dbReference>
<comment type="caution">
    <text evidence="2">The sequence shown here is derived from an EMBL/GenBank/DDBJ whole genome shotgun (WGS) entry which is preliminary data.</text>
</comment>
<dbReference type="EMBL" id="BEXD01001553">
    <property type="protein sequence ID" value="GBB94641.1"/>
    <property type="molecule type" value="Genomic_DNA"/>
</dbReference>
<proteinExistence type="predicted"/>